<dbReference type="PANTHER" id="PTHR30146">
    <property type="entry name" value="LACI-RELATED TRANSCRIPTIONAL REPRESSOR"/>
    <property type="match status" value="1"/>
</dbReference>
<dbReference type="CDD" id="cd06267">
    <property type="entry name" value="PBP1_LacI_sugar_binding-like"/>
    <property type="match status" value="1"/>
</dbReference>
<dbReference type="InterPro" id="IPR010982">
    <property type="entry name" value="Lambda_DNA-bd_dom_sf"/>
</dbReference>
<accession>A0A7W6IPT6</accession>
<dbReference type="GO" id="GO:0003700">
    <property type="term" value="F:DNA-binding transcription factor activity"/>
    <property type="evidence" value="ECO:0007669"/>
    <property type="project" value="TreeGrafter"/>
</dbReference>
<dbReference type="SUPFAM" id="SSF53822">
    <property type="entry name" value="Periplasmic binding protein-like I"/>
    <property type="match status" value="1"/>
</dbReference>
<evidence type="ECO:0000313" key="6">
    <source>
        <dbReference type="Proteomes" id="UP000547011"/>
    </source>
</evidence>
<dbReference type="EMBL" id="JACIEW010000009">
    <property type="protein sequence ID" value="MBB4053612.1"/>
    <property type="molecule type" value="Genomic_DNA"/>
</dbReference>
<dbReference type="Proteomes" id="UP000547011">
    <property type="component" value="Unassembled WGS sequence"/>
</dbReference>
<keyword evidence="3" id="KW-0804">Transcription</keyword>
<dbReference type="SMART" id="SM00354">
    <property type="entry name" value="HTH_LACI"/>
    <property type="match status" value="1"/>
</dbReference>
<keyword evidence="1" id="KW-0805">Transcription regulation</keyword>
<comment type="caution">
    <text evidence="5">The sequence shown here is derived from an EMBL/GenBank/DDBJ whole genome shotgun (WGS) entry which is preliminary data.</text>
</comment>
<evidence type="ECO:0000256" key="1">
    <source>
        <dbReference type="ARBA" id="ARBA00023015"/>
    </source>
</evidence>
<dbReference type="Pfam" id="PF13377">
    <property type="entry name" value="Peripla_BP_3"/>
    <property type="match status" value="1"/>
</dbReference>
<gene>
    <name evidence="5" type="ORF">GGR20_003274</name>
</gene>
<dbReference type="AlphaFoldDB" id="A0A7W6IPT6"/>
<keyword evidence="2" id="KW-0238">DNA-binding</keyword>
<dbReference type="GO" id="GO:0000976">
    <property type="term" value="F:transcription cis-regulatory region binding"/>
    <property type="evidence" value="ECO:0007669"/>
    <property type="project" value="TreeGrafter"/>
</dbReference>
<reference evidence="5 6" key="1">
    <citation type="submission" date="2020-08" db="EMBL/GenBank/DDBJ databases">
        <title>Genomic Encyclopedia of Type Strains, Phase IV (KMG-IV): sequencing the most valuable type-strain genomes for metagenomic binning, comparative biology and taxonomic classification.</title>
        <authorList>
            <person name="Goeker M."/>
        </authorList>
    </citation>
    <scope>NUCLEOTIDE SEQUENCE [LARGE SCALE GENOMIC DNA]</scope>
    <source>
        <strain evidence="5 6">DSM 23447</strain>
    </source>
</reference>
<dbReference type="InterPro" id="IPR000843">
    <property type="entry name" value="HTH_LacI"/>
</dbReference>
<dbReference type="InterPro" id="IPR046335">
    <property type="entry name" value="LacI/GalR-like_sensor"/>
</dbReference>
<evidence type="ECO:0000256" key="2">
    <source>
        <dbReference type="ARBA" id="ARBA00023125"/>
    </source>
</evidence>
<evidence type="ECO:0000256" key="3">
    <source>
        <dbReference type="ARBA" id="ARBA00023163"/>
    </source>
</evidence>
<dbReference type="Gene3D" id="3.40.50.2300">
    <property type="match status" value="2"/>
</dbReference>
<dbReference type="PANTHER" id="PTHR30146:SF138">
    <property type="entry name" value="TRANSCRIPTIONAL REGULATORY PROTEIN"/>
    <property type="match status" value="1"/>
</dbReference>
<dbReference type="PROSITE" id="PS50932">
    <property type="entry name" value="HTH_LACI_2"/>
    <property type="match status" value="1"/>
</dbReference>
<dbReference type="CDD" id="cd01392">
    <property type="entry name" value="HTH_LacI"/>
    <property type="match status" value="1"/>
</dbReference>
<dbReference type="InterPro" id="IPR028082">
    <property type="entry name" value="Peripla_BP_I"/>
</dbReference>
<protein>
    <submittedName>
        <fullName evidence="5">LacI family transcriptional regulator</fullName>
    </submittedName>
</protein>
<dbReference type="Gene3D" id="1.10.260.40">
    <property type="entry name" value="lambda repressor-like DNA-binding domains"/>
    <property type="match status" value="1"/>
</dbReference>
<dbReference type="SUPFAM" id="SSF47413">
    <property type="entry name" value="lambda repressor-like DNA-binding domains"/>
    <property type="match status" value="1"/>
</dbReference>
<dbReference type="Pfam" id="PF00356">
    <property type="entry name" value="LacI"/>
    <property type="match status" value="1"/>
</dbReference>
<name>A0A7W6IPT6_9HYPH</name>
<feature type="domain" description="HTH lacI-type" evidence="4">
    <location>
        <begin position="8"/>
        <end position="62"/>
    </location>
</feature>
<proteinExistence type="predicted"/>
<keyword evidence="6" id="KW-1185">Reference proteome</keyword>
<evidence type="ECO:0000259" key="4">
    <source>
        <dbReference type="PROSITE" id="PS50932"/>
    </source>
</evidence>
<dbReference type="RefSeq" id="WP_253560345.1">
    <property type="nucleotide sequence ID" value="NZ_JACIEW010000009.1"/>
</dbReference>
<evidence type="ECO:0000313" key="5">
    <source>
        <dbReference type="EMBL" id="MBB4053612.1"/>
    </source>
</evidence>
<organism evidence="5 6">
    <name type="scientific">Devosia subaequoris</name>
    <dbReference type="NCBI Taxonomy" id="395930"/>
    <lineage>
        <taxon>Bacteria</taxon>
        <taxon>Pseudomonadati</taxon>
        <taxon>Pseudomonadota</taxon>
        <taxon>Alphaproteobacteria</taxon>
        <taxon>Hyphomicrobiales</taxon>
        <taxon>Devosiaceae</taxon>
        <taxon>Devosia</taxon>
    </lineage>
</organism>
<sequence>MDNKRGRVTIREVAEAAGVDRSTVSRAFTRPQMIRPETTEHVLAVAERMGYSPNRLARALSTGRAANLALVVHDLTNPFIPRLIMGVQREADRAGYCIFIGNADENPRDEERLLSRFVSQVEGTILVASRLDSDRVEDFARMGPVILVNRDLEGLPRVLVDYTRGFGEAVRHLTGLGHRRIAYVGGPESSWSNTVRLEAVREAVNTAGAELVLLPAGKASFHAGLNMTDEIVSSDTTAAIAFDDILAQGILAGLHARGVEVPRQYSLIGCDDILGDMTHPALTSITTRAEETGAAAFRLMVERITAPDSVPERHFLTSDLVLRSTTGPAPDKSPRIVS</sequence>